<accession>A0A0B7F9L0</accession>
<reference evidence="2 3" key="1">
    <citation type="submission" date="2014-11" db="EMBL/GenBank/DDBJ databases">
        <authorList>
            <person name="Wibberg Daniel"/>
        </authorList>
    </citation>
    <scope>NUCLEOTIDE SEQUENCE [LARGE SCALE GENOMIC DNA]</scope>
    <source>
        <strain evidence="2">Rhizoctonia solani AG1-IB 7/3/14</strain>
    </source>
</reference>
<feature type="region of interest" description="Disordered" evidence="1">
    <location>
        <begin position="1"/>
        <end position="24"/>
    </location>
</feature>
<proteinExistence type="predicted"/>
<sequence length="82" mass="9187">MPVLHKGVVGGQMEAAARPKGGRASVQRNLRVNNGIRNKSHHFSTVTWCVLHVHTHYSGPVIVHGPRRLRPYPTHYSKFNPS</sequence>
<protein>
    <submittedName>
        <fullName evidence="2">Uncharacterized protein</fullName>
    </submittedName>
</protein>
<dbReference type="EMBL" id="LN679117">
    <property type="protein sequence ID" value="CEL54756.1"/>
    <property type="molecule type" value="Genomic_DNA"/>
</dbReference>
<dbReference type="AlphaFoldDB" id="A0A0B7F9L0"/>
<organism evidence="2 3">
    <name type="scientific">Thanatephorus cucumeris (strain AG1-IB / isolate 7/3/14)</name>
    <name type="common">Lettuce bottom rot fungus</name>
    <name type="synonym">Rhizoctonia solani</name>
    <dbReference type="NCBI Taxonomy" id="1108050"/>
    <lineage>
        <taxon>Eukaryota</taxon>
        <taxon>Fungi</taxon>
        <taxon>Dikarya</taxon>
        <taxon>Basidiomycota</taxon>
        <taxon>Agaricomycotina</taxon>
        <taxon>Agaricomycetes</taxon>
        <taxon>Cantharellales</taxon>
        <taxon>Ceratobasidiaceae</taxon>
        <taxon>Rhizoctonia</taxon>
        <taxon>Rhizoctonia solani AG-1</taxon>
    </lineage>
</organism>
<evidence type="ECO:0000256" key="1">
    <source>
        <dbReference type="SAM" id="MobiDB-lite"/>
    </source>
</evidence>
<evidence type="ECO:0000313" key="3">
    <source>
        <dbReference type="Proteomes" id="UP000059188"/>
    </source>
</evidence>
<dbReference type="Proteomes" id="UP000059188">
    <property type="component" value="Unassembled WGS sequence"/>
</dbReference>
<gene>
    <name evidence="2" type="ORF">RSOLAG1IB_07290</name>
</gene>
<name>A0A0B7F9L0_THACB</name>
<evidence type="ECO:0000313" key="2">
    <source>
        <dbReference type="EMBL" id="CEL54756.1"/>
    </source>
</evidence>
<keyword evidence="3" id="KW-1185">Reference proteome</keyword>